<feature type="signal peptide" evidence="2">
    <location>
        <begin position="1"/>
        <end position="23"/>
    </location>
</feature>
<name>A0A842I4Z5_9RHOB</name>
<dbReference type="Pfam" id="PF13432">
    <property type="entry name" value="TPR_16"/>
    <property type="match status" value="3"/>
</dbReference>
<dbReference type="EMBL" id="JACLQD010000001">
    <property type="protein sequence ID" value="MBC2834726.1"/>
    <property type="molecule type" value="Genomic_DNA"/>
</dbReference>
<dbReference type="RefSeq" id="WP_185796299.1">
    <property type="nucleotide sequence ID" value="NZ_JACLQD010000001.1"/>
</dbReference>
<gene>
    <name evidence="3" type="ORF">H7F16_04360</name>
</gene>
<keyword evidence="4" id="KW-1185">Reference proteome</keyword>
<comment type="caution">
    <text evidence="3">The sequence shown here is derived from an EMBL/GenBank/DDBJ whole genome shotgun (WGS) entry which is preliminary data.</text>
</comment>
<dbReference type="Pfam" id="PF13181">
    <property type="entry name" value="TPR_8"/>
    <property type="match status" value="1"/>
</dbReference>
<accession>A0A842I4Z5</accession>
<keyword evidence="1" id="KW-0802">TPR repeat</keyword>
<dbReference type="PANTHER" id="PTHR12558">
    <property type="entry name" value="CELL DIVISION CYCLE 16,23,27"/>
    <property type="match status" value="1"/>
</dbReference>
<protein>
    <submittedName>
        <fullName evidence="3">Tetratricopeptide repeat protein</fullName>
    </submittedName>
</protein>
<dbReference type="Proteomes" id="UP000555411">
    <property type="component" value="Unassembled WGS sequence"/>
</dbReference>
<reference evidence="3 4" key="1">
    <citation type="journal article" date="2017" name="Int. J. Syst. Evol. Microbiol.">
        <title>Gemmobacter straminiformis sp. nov., isolated from an artificial fountain.</title>
        <authorList>
            <person name="Kang J.Y."/>
            <person name="Kim M.J."/>
            <person name="Chun J."/>
            <person name="Son K.P."/>
            <person name="Jahng K.Y."/>
        </authorList>
    </citation>
    <scope>NUCLEOTIDE SEQUENCE [LARGE SCALE GENOMIC DNA]</scope>
    <source>
        <strain evidence="3 4">CAM-8</strain>
    </source>
</reference>
<dbReference type="InterPro" id="IPR011990">
    <property type="entry name" value="TPR-like_helical_dom_sf"/>
</dbReference>
<dbReference type="InterPro" id="IPR019734">
    <property type="entry name" value="TPR_rpt"/>
</dbReference>
<evidence type="ECO:0000256" key="1">
    <source>
        <dbReference type="PROSITE-ProRule" id="PRU00339"/>
    </source>
</evidence>
<feature type="repeat" description="TPR" evidence="1">
    <location>
        <begin position="504"/>
        <end position="537"/>
    </location>
</feature>
<dbReference type="PROSITE" id="PS50005">
    <property type="entry name" value="TPR"/>
    <property type="match status" value="2"/>
</dbReference>
<organism evidence="3 4">
    <name type="scientific">Paragemmobacter straminiformis</name>
    <dbReference type="NCBI Taxonomy" id="2045119"/>
    <lineage>
        <taxon>Bacteria</taxon>
        <taxon>Pseudomonadati</taxon>
        <taxon>Pseudomonadota</taxon>
        <taxon>Alphaproteobacteria</taxon>
        <taxon>Rhodobacterales</taxon>
        <taxon>Paracoccaceae</taxon>
        <taxon>Paragemmobacter</taxon>
    </lineage>
</organism>
<keyword evidence="2" id="KW-0732">Signal</keyword>
<proteinExistence type="predicted"/>
<dbReference type="SUPFAM" id="SSF48452">
    <property type="entry name" value="TPR-like"/>
    <property type="match status" value="3"/>
</dbReference>
<evidence type="ECO:0000313" key="4">
    <source>
        <dbReference type="Proteomes" id="UP000555411"/>
    </source>
</evidence>
<dbReference type="AlphaFoldDB" id="A0A842I4Z5"/>
<dbReference type="Gene3D" id="1.25.40.10">
    <property type="entry name" value="Tetratricopeptide repeat domain"/>
    <property type="match status" value="3"/>
</dbReference>
<evidence type="ECO:0000313" key="3">
    <source>
        <dbReference type="EMBL" id="MBC2834726.1"/>
    </source>
</evidence>
<feature type="chain" id="PRO_5032833885" evidence="2">
    <location>
        <begin position="24"/>
        <end position="570"/>
    </location>
</feature>
<feature type="repeat" description="TPR" evidence="1">
    <location>
        <begin position="470"/>
        <end position="503"/>
    </location>
</feature>
<dbReference type="PANTHER" id="PTHR12558:SF13">
    <property type="entry name" value="CELL DIVISION CYCLE PROTEIN 27 HOMOLOG"/>
    <property type="match status" value="1"/>
</dbReference>
<sequence length="570" mass="61262">MPLRLARPILALTLAAFTLPALAQDKPSGEDAGAYLAARVAATENDYAEAAAWYDRLLQSAPNDPALLEGAVISNMGLGDVAKAAGFADRLAKAGGTSQVAWTATIAEKAQKGDFKGIIDDQKAGRTAGKLLDGLVTAWAALGNGDMTDALAGFDALSKTQGLEAFGLYHKALALASAGDFEGADDILSGKDSGPIAVMRRGVIAHVQILSQLERNPDAIALLDRNFGTEADPQIDALRTRLKAGEVLPFDIVTNAKDGIAEVFFTLAAALRGEADDGFTLLYTRITAYLQPGHGEALLLSAALLESLGQPALAEETYALIPADSPSYHIAEIGRADTLFAQDKSDAAIEVLQSLARTHGNLVAVQTALGDALRREERFKEAIPAYDAAIGLIGKPERRHWGLFYARGISHERSGDFKTFESDLRRALELEPDQPQVLNYLGYSFVDRGENLDEAMKMIQTAVAKQPDAGYIIDSLAWAYFRLGKYEEAVEPMEKASLLEPVDPIVTDHLGDVYWAVGRQREAQFQWRRALSFDPEEKDATRIRAKLEKGLDAVLAAEGAKPLTDVADGN</sequence>
<evidence type="ECO:0000256" key="2">
    <source>
        <dbReference type="SAM" id="SignalP"/>
    </source>
</evidence>
<dbReference type="SMART" id="SM00028">
    <property type="entry name" value="TPR"/>
    <property type="match status" value="6"/>
</dbReference>